<gene>
    <name evidence="1" type="ORF">METZ01_LOCUS351884</name>
</gene>
<evidence type="ECO:0000313" key="1">
    <source>
        <dbReference type="EMBL" id="SVC99030.1"/>
    </source>
</evidence>
<dbReference type="EMBL" id="UINC01122917">
    <property type="protein sequence ID" value="SVC99030.1"/>
    <property type="molecule type" value="Genomic_DNA"/>
</dbReference>
<sequence length="26" mass="2662">ARSVAVCCAVAESIEAGRPVAVQLDF</sequence>
<protein>
    <submittedName>
        <fullName evidence="1">Uncharacterized protein</fullName>
    </submittedName>
</protein>
<name>A0A382RNN1_9ZZZZ</name>
<dbReference type="AlphaFoldDB" id="A0A382RNN1"/>
<organism evidence="1">
    <name type="scientific">marine metagenome</name>
    <dbReference type="NCBI Taxonomy" id="408172"/>
    <lineage>
        <taxon>unclassified sequences</taxon>
        <taxon>metagenomes</taxon>
        <taxon>ecological metagenomes</taxon>
    </lineage>
</organism>
<reference evidence="1" key="1">
    <citation type="submission" date="2018-05" db="EMBL/GenBank/DDBJ databases">
        <authorList>
            <person name="Lanie J.A."/>
            <person name="Ng W.-L."/>
            <person name="Kazmierczak K.M."/>
            <person name="Andrzejewski T.M."/>
            <person name="Davidsen T.M."/>
            <person name="Wayne K.J."/>
            <person name="Tettelin H."/>
            <person name="Glass J.I."/>
            <person name="Rusch D."/>
            <person name="Podicherti R."/>
            <person name="Tsui H.-C.T."/>
            <person name="Winkler M.E."/>
        </authorList>
    </citation>
    <scope>NUCLEOTIDE SEQUENCE</scope>
</reference>
<proteinExistence type="predicted"/>
<accession>A0A382RNN1</accession>
<feature type="non-terminal residue" evidence="1">
    <location>
        <position position="1"/>
    </location>
</feature>